<dbReference type="Proteomes" id="UP000319576">
    <property type="component" value="Chromosome"/>
</dbReference>
<evidence type="ECO:0000313" key="1">
    <source>
        <dbReference type="EMBL" id="QDU22829.1"/>
    </source>
</evidence>
<dbReference type="AlphaFoldDB" id="A0A517XZ94"/>
<accession>A0A517XZ94</accession>
<gene>
    <name evidence="1" type="ORF">ETAA1_48170</name>
</gene>
<organism evidence="1 2">
    <name type="scientific">Urbifossiella limnaea</name>
    <dbReference type="NCBI Taxonomy" id="2528023"/>
    <lineage>
        <taxon>Bacteria</taxon>
        <taxon>Pseudomonadati</taxon>
        <taxon>Planctomycetota</taxon>
        <taxon>Planctomycetia</taxon>
        <taxon>Gemmatales</taxon>
        <taxon>Gemmataceae</taxon>
        <taxon>Urbifossiella</taxon>
    </lineage>
</organism>
<dbReference type="KEGG" id="uli:ETAA1_48170"/>
<dbReference type="RefSeq" id="WP_145242887.1">
    <property type="nucleotide sequence ID" value="NZ_CP036273.1"/>
</dbReference>
<protein>
    <submittedName>
        <fullName evidence="1">Uncharacterized protein</fullName>
    </submittedName>
</protein>
<proteinExistence type="predicted"/>
<sequence>MSRASRIRAVALAAVVAACGCGRPDPPKPAVGTKDRADERESLLARLVARADSLADAGDFGPAEATYSLALRYGDDPAIRSKLAGVRDKAARDLTPAQAKRFDAALAHLATATAAWPATSRTTDEVELRLLLDTAYLRDHRRRPAGGTGAEVFIGPGNEPVHPRTLEREFGEPTSRDENRVLTYGRLRFVFGPDMFTAAVFLQPAPGP</sequence>
<dbReference type="EMBL" id="CP036273">
    <property type="protein sequence ID" value="QDU22829.1"/>
    <property type="molecule type" value="Genomic_DNA"/>
</dbReference>
<dbReference type="PROSITE" id="PS51257">
    <property type="entry name" value="PROKAR_LIPOPROTEIN"/>
    <property type="match status" value="1"/>
</dbReference>
<name>A0A517XZ94_9BACT</name>
<evidence type="ECO:0000313" key="2">
    <source>
        <dbReference type="Proteomes" id="UP000319576"/>
    </source>
</evidence>
<reference evidence="1 2" key="1">
    <citation type="submission" date="2019-02" db="EMBL/GenBank/DDBJ databases">
        <title>Deep-cultivation of Planctomycetes and their phenomic and genomic characterization uncovers novel biology.</title>
        <authorList>
            <person name="Wiegand S."/>
            <person name="Jogler M."/>
            <person name="Boedeker C."/>
            <person name="Pinto D."/>
            <person name="Vollmers J."/>
            <person name="Rivas-Marin E."/>
            <person name="Kohn T."/>
            <person name="Peeters S.H."/>
            <person name="Heuer A."/>
            <person name="Rast P."/>
            <person name="Oberbeckmann S."/>
            <person name="Bunk B."/>
            <person name="Jeske O."/>
            <person name="Meyerdierks A."/>
            <person name="Storesund J.E."/>
            <person name="Kallscheuer N."/>
            <person name="Luecker S."/>
            <person name="Lage O.M."/>
            <person name="Pohl T."/>
            <person name="Merkel B.J."/>
            <person name="Hornburger P."/>
            <person name="Mueller R.-W."/>
            <person name="Bruemmer F."/>
            <person name="Labrenz M."/>
            <person name="Spormann A.M."/>
            <person name="Op den Camp H."/>
            <person name="Overmann J."/>
            <person name="Amann R."/>
            <person name="Jetten M.S.M."/>
            <person name="Mascher T."/>
            <person name="Medema M.H."/>
            <person name="Devos D.P."/>
            <person name="Kaster A.-K."/>
            <person name="Ovreas L."/>
            <person name="Rohde M."/>
            <person name="Galperin M.Y."/>
            <person name="Jogler C."/>
        </authorList>
    </citation>
    <scope>NUCLEOTIDE SEQUENCE [LARGE SCALE GENOMIC DNA]</scope>
    <source>
        <strain evidence="1 2">ETA_A1</strain>
    </source>
</reference>
<keyword evidence="2" id="KW-1185">Reference proteome</keyword>